<protein>
    <submittedName>
        <fullName evidence="3">26S proteasome non-ATPase regulatory subunit</fullName>
    </submittedName>
</protein>
<dbReference type="GO" id="GO:0005634">
    <property type="term" value="C:nucleus"/>
    <property type="evidence" value="ECO:0007669"/>
    <property type="project" value="TreeGrafter"/>
</dbReference>
<dbReference type="InterPro" id="IPR054179">
    <property type="entry name" value="PSD13_N"/>
</dbReference>
<dbReference type="PROSITE" id="PS50250">
    <property type="entry name" value="PCI"/>
    <property type="match status" value="1"/>
</dbReference>
<dbReference type="OrthoDB" id="1093at2759"/>
<dbReference type="GO" id="GO:0005829">
    <property type="term" value="C:cytosol"/>
    <property type="evidence" value="ECO:0007669"/>
    <property type="project" value="TreeGrafter"/>
</dbReference>
<keyword evidence="1 3" id="KW-0647">Proteasome</keyword>
<evidence type="ECO:0000313" key="3">
    <source>
        <dbReference type="EMBL" id="EAR99103.2"/>
    </source>
</evidence>
<dbReference type="STRING" id="312017.Q23RE5"/>
<name>Q23RE5_TETTS</name>
<dbReference type="InterPro" id="IPR035298">
    <property type="entry name" value="PSMD13"/>
</dbReference>
<dbReference type="eggNOG" id="KOG2908">
    <property type="taxonomic scope" value="Eukaryota"/>
</dbReference>
<sequence length="378" mass="44623">MDSDLLQQLQAQFPQQQTILEQLALLYTQKLWHEITLNLNILLQDENVLQERKALLKLYDGFVKKFINKLDQLLLARFLTFVANAFDTNEEKFNFLEQARSNFSEDNARYIIQLQQISYRLDDKHSEQNDIELTELKEKIEKQQVIEPLAYSFLYRVSYEFYSQKKNYELLYLNALQFLAYTQPQDIPISYQQDISLKMAIAILVSPKIYNFSELLQQSVVKSLQNTTYSWLYTLIETFNSGNVDKYYQDLKSFDAQIKQNALLVSNQKLLEEKIRIMAFLDLVFNLPKNDRTISFQKVAERTKQPVNEIEYLLMRSMALGLVKGSINQVQGNVTISWMIPRILDNSRIQIMKNKFDEWTNSLRNLIQLVEQEPVPLY</sequence>
<dbReference type="GO" id="GO:0005198">
    <property type="term" value="F:structural molecule activity"/>
    <property type="evidence" value="ECO:0007669"/>
    <property type="project" value="TreeGrafter"/>
</dbReference>
<dbReference type="EMBL" id="GG662644">
    <property type="protein sequence ID" value="EAR99103.2"/>
    <property type="molecule type" value="Genomic_DNA"/>
</dbReference>
<dbReference type="InParanoid" id="Q23RE5"/>
<dbReference type="OMA" id="SFEDYWE"/>
<dbReference type="AlphaFoldDB" id="Q23RE5"/>
<dbReference type="PANTHER" id="PTHR10539">
    <property type="entry name" value="26S PROTEASOME NON-ATPASE REGULATORY SUBUNIT 13"/>
    <property type="match status" value="1"/>
</dbReference>
<dbReference type="PANTHER" id="PTHR10539:SF0">
    <property type="entry name" value="26S PROTEASOME NON-ATPASE REGULATORY SUBUNIT 13"/>
    <property type="match status" value="1"/>
</dbReference>
<evidence type="ECO:0000259" key="2">
    <source>
        <dbReference type="PROSITE" id="PS50250"/>
    </source>
</evidence>
<organism evidence="3 4">
    <name type="scientific">Tetrahymena thermophila (strain SB210)</name>
    <dbReference type="NCBI Taxonomy" id="312017"/>
    <lineage>
        <taxon>Eukaryota</taxon>
        <taxon>Sar</taxon>
        <taxon>Alveolata</taxon>
        <taxon>Ciliophora</taxon>
        <taxon>Intramacronucleata</taxon>
        <taxon>Oligohymenophorea</taxon>
        <taxon>Hymenostomatida</taxon>
        <taxon>Tetrahymenina</taxon>
        <taxon>Tetrahymenidae</taxon>
        <taxon>Tetrahymena</taxon>
    </lineage>
</organism>
<dbReference type="RefSeq" id="XP_001019348.2">
    <property type="nucleotide sequence ID" value="XM_001019348.3"/>
</dbReference>
<proteinExistence type="predicted"/>
<keyword evidence="4" id="KW-1185">Reference proteome</keyword>
<accession>Q23RE5</accession>
<dbReference type="GO" id="GO:0008541">
    <property type="term" value="C:proteasome regulatory particle, lid subcomplex"/>
    <property type="evidence" value="ECO:0007669"/>
    <property type="project" value="TreeGrafter"/>
</dbReference>
<feature type="domain" description="PCI" evidence="2">
    <location>
        <begin position="164"/>
        <end position="341"/>
    </location>
</feature>
<dbReference type="Pfam" id="PF22037">
    <property type="entry name" value="PSD13_N"/>
    <property type="match status" value="1"/>
</dbReference>
<dbReference type="FunCoup" id="Q23RE5">
    <property type="interactions" value="808"/>
</dbReference>
<evidence type="ECO:0000313" key="4">
    <source>
        <dbReference type="Proteomes" id="UP000009168"/>
    </source>
</evidence>
<gene>
    <name evidence="3" type="ORF">TTHERM_00388440</name>
</gene>
<dbReference type="KEGG" id="tet:TTHERM_00388440"/>
<dbReference type="SMART" id="SM00088">
    <property type="entry name" value="PINT"/>
    <property type="match status" value="1"/>
</dbReference>
<dbReference type="Pfam" id="PF01399">
    <property type="entry name" value="PCI"/>
    <property type="match status" value="1"/>
</dbReference>
<dbReference type="HOGENOM" id="CLU_042989_0_0_1"/>
<reference evidence="4" key="1">
    <citation type="journal article" date="2006" name="PLoS Biol.">
        <title>Macronuclear genome sequence of the ciliate Tetrahymena thermophila, a model eukaryote.</title>
        <authorList>
            <person name="Eisen J.A."/>
            <person name="Coyne R.S."/>
            <person name="Wu M."/>
            <person name="Wu D."/>
            <person name="Thiagarajan M."/>
            <person name="Wortman J.R."/>
            <person name="Badger J.H."/>
            <person name="Ren Q."/>
            <person name="Amedeo P."/>
            <person name="Jones K.M."/>
            <person name="Tallon L.J."/>
            <person name="Delcher A.L."/>
            <person name="Salzberg S.L."/>
            <person name="Silva J.C."/>
            <person name="Haas B.J."/>
            <person name="Majoros W.H."/>
            <person name="Farzad M."/>
            <person name="Carlton J.M."/>
            <person name="Smith R.K. Jr."/>
            <person name="Garg J."/>
            <person name="Pearlman R.E."/>
            <person name="Karrer K.M."/>
            <person name="Sun L."/>
            <person name="Manning G."/>
            <person name="Elde N.C."/>
            <person name="Turkewitz A.P."/>
            <person name="Asai D.J."/>
            <person name="Wilkes D.E."/>
            <person name="Wang Y."/>
            <person name="Cai H."/>
            <person name="Collins K."/>
            <person name="Stewart B.A."/>
            <person name="Lee S.R."/>
            <person name="Wilamowska K."/>
            <person name="Weinberg Z."/>
            <person name="Ruzzo W.L."/>
            <person name="Wloga D."/>
            <person name="Gaertig J."/>
            <person name="Frankel J."/>
            <person name="Tsao C.-C."/>
            <person name="Gorovsky M.A."/>
            <person name="Keeling P.J."/>
            <person name="Waller R.F."/>
            <person name="Patron N.J."/>
            <person name="Cherry J.M."/>
            <person name="Stover N.A."/>
            <person name="Krieger C.J."/>
            <person name="del Toro C."/>
            <person name="Ryder H.F."/>
            <person name="Williamson S.C."/>
            <person name="Barbeau R.A."/>
            <person name="Hamilton E.P."/>
            <person name="Orias E."/>
        </authorList>
    </citation>
    <scope>NUCLEOTIDE SEQUENCE [LARGE SCALE GENOMIC DNA]</scope>
    <source>
        <strain evidence="4">SB210</strain>
    </source>
</reference>
<dbReference type="InterPro" id="IPR000717">
    <property type="entry name" value="PCI_dom"/>
</dbReference>
<evidence type="ECO:0000256" key="1">
    <source>
        <dbReference type="ARBA" id="ARBA00022942"/>
    </source>
</evidence>
<dbReference type="GeneID" id="7838830"/>
<dbReference type="Proteomes" id="UP000009168">
    <property type="component" value="Unassembled WGS sequence"/>
</dbReference>
<dbReference type="GO" id="GO:0006511">
    <property type="term" value="P:ubiquitin-dependent protein catabolic process"/>
    <property type="evidence" value="ECO:0007669"/>
    <property type="project" value="TreeGrafter"/>
</dbReference>